<accession>D1ALN6</accession>
<dbReference type="Proteomes" id="UP000000845">
    <property type="component" value="Chromosome"/>
</dbReference>
<dbReference type="AlphaFoldDB" id="D1ALN6"/>
<reference evidence="1 2" key="2">
    <citation type="journal article" date="2010" name="Stand. Genomic Sci.">
        <title>Complete genome sequence of Sebaldella termitidis type strain (NCTC 11300).</title>
        <authorList>
            <person name="Harmon-Smith M."/>
            <person name="Celia L."/>
            <person name="Chertkov O."/>
            <person name="Lapidus A."/>
            <person name="Copeland A."/>
            <person name="Glavina Del Rio T."/>
            <person name="Nolan M."/>
            <person name="Lucas S."/>
            <person name="Tice H."/>
            <person name="Cheng J.F."/>
            <person name="Han C."/>
            <person name="Detter J.C."/>
            <person name="Bruce D."/>
            <person name="Goodwin L."/>
            <person name="Pitluck S."/>
            <person name="Pati A."/>
            <person name="Liolios K."/>
            <person name="Ivanova N."/>
            <person name="Mavromatis K."/>
            <person name="Mikhailova N."/>
            <person name="Chen A."/>
            <person name="Palaniappan K."/>
            <person name="Land M."/>
            <person name="Hauser L."/>
            <person name="Chang Y.J."/>
            <person name="Jeffries C.D."/>
            <person name="Brettin T."/>
            <person name="Goker M."/>
            <person name="Beck B."/>
            <person name="Bristow J."/>
            <person name="Eisen J.A."/>
            <person name="Markowitz V."/>
            <person name="Hugenholtz P."/>
            <person name="Kyrpides N.C."/>
            <person name="Klenk H.P."/>
            <person name="Chen F."/>
        </authorList>
    </citation>
    <scope>NUCLEOTIDE SEQUENCE [LARGE SCALE GENOMIC DNA]</scope>
    <source>
        <strain evidence="2">ATCC 33386 / NCTC 11300</strain>
    </source>
</reference>
<dbReference type="RefSeq" id="WP_012861973.1">
    <property type="nucleotide sequence ID" value="NC_013517.1"/>
</dbReference>
<dbReference type="EMBL" id="CP001739">
    <property type="protein sequence ID" value="ACZ09379.1"/>
    <property type="molecule type" value="Genomic_DNA"/>
</dbReference>
<dbReference type="STRING" id="526218.Sterm_2526"/>
<organism evidence="1 2">
    <name type="scientific">Sebaldella termitidis (strain ATCC 33386 / NCTC 11300)</name>
    <dbReference type="NCBI Taxonomy" id="526218"/>
    <lineage>
        <taxon>Bacteria</taxon>
        <taxon>Fusobacteriati</taxon>
        <taxon>Fusobacteriota</taxon>
        <taxon>Fusobacteriia</taxon>
        <taxon>Fusobacteriales</taxon>
        <taxon>Leptotrichiaceae</taxon>
        <taxon>Sebaldella</taxon>
    </lineage>
</organism>
<keyword evidence="2" id="KW-1185">Reference proteome</keyword>
<protein>
    <submittedName>
        <fullName evidence="1">Uncharacterized protein</fullName>
    </submittedName>
</protein>
<sequence>MRLVKTGKSIMNLAEEANNLIKMVYGPIGRSHILKVIDIGLNDEDDCNMLVTYSDGITESKYIFDQDEITRINGQEYIPSDTKIEE</sequence>
<name>D1ALN6_SEBTE</name>
<evidence type="ECO:0000313" key="1">
    <source>
        <dbReference type="EMBL" id="ACZ09379.1"/>
    </source>
</evidence>
<evidence type="ECO:0000313" key="2">
    <source>
        <dbReference type="Proteomes" id="UP000000845"/>
    </source>
</evidence>
<dbReference type="KEGG" id="str:Sterm_2526"/>
<gene>
    <name evidence="1" type="ordered locus">Sterm_2526</name>
</gene>
<reference evidence="2" key="1">
    <citation type="submission" date="2009-09" db="EMBL/GenBank/DDBJ databases">
        <title>The complete chromosome of Sebaldella termitidis ATCC 33386.</title>
        <authorList>
            <consortium name="US DOE Joint Genome Institute (JGI-PGF)"/>
            <person name="Lucas S."/>
            <person name="Copeland A."/>
            <person name="Lapidus A."/>
            <person name="Glavina del Rio T."/>
            <person name="Dalin E."/>
            <person name="Tice H."/>
            <person name="Bruce D."/>
            <person name="Goodwin L."/>
            <person name="Pitluck S."/>
            <person name="Kyrpides N."/>
            <person name="Mavromatis K."/>
            <person name="Ivanova N."/>
            <person name="Mikhailova N."/>
            <person name="Sims D."/>
            <person name="Meincke L."/>
            <person name="Brettin T."/>
            <person name="Detter J.C."/>
            <person name="Han C."/>
            <person name="Larimer F."/>
            <person name="Land M."/>
            <person name="Hauser L."/>
            <person name="Markowitz V."/>
            <person name="Cheng J.F."/>
            <person name="Hugenholtz P."/>
            <person name="Woyke T."/>
            <person name="Wu D."/>
            <person name="Eisen J.A."/>
        </authorList>
    </citation>
    <scope>NUCLEOTIDE SEQUENCE [LARGE SCALE GENOMIC DNA]</scope>
    <source>
        <strain evidence="2">ATCC 33386 / NCTC 11300</strain>
    </source>
</reference>
<dbReference type="HOGENOM" id="CLU_2496135_0_0_0"/>
<proteinExistence type="predicted"/>